<comment type="caution">
    <text evidence="2">The sequence shown here is derived from an EMBL/GenBank/DDBJ whole genome shotgun (WGS) entry which is preliminary data.</text>
</comment>
<reference evidence="2" key="1">
    <citation type="submission" date="2023-03" db="EMBL/GenBank/DDBJ databases">
        <title>Massive genome expansion in bonnet fungi (Mycena s.s.) driven by repeated elements and novel gene families across ecological guilds.</title>
        <authorList>
            <consortium name="Lawrence Berkeley National Laboratory"/>
            <person name="Harder C.B."/>
            <person name="Miyauchi S."/>
            <person name="Viragh M."/>
            <person name="Kuo A."/>
            <person name="Thoen E."/>
            <person name="Andreopoulos B."/>
            <person name="Lu D."/>
            <person name="Skrede I."/>
            <person name="Drula E."/>
            <person name="Henrissat B."/>
            <person name="Morin E."/>
            <person name="Kohler A."/>
            <person name="Barry K."/>
            <person name="LaButti K."/>
            <person name="Morin E."/>
            <person name="Salamov A."/>
            <person name="Lipzen A."/>
            <person name="Mereny Z."/>
            <person name="Hegedus B."/>
            <person name="Baldrian P."/>
            <person name="Stursova M."/>
            <person name="Weitz H."/>
            <person name="Taylor A."/>
            <person name="Grigoriev I.V."/>
            <person name="Nagy L.G."/>
            <person name="Martin F."/>
            <person name="Kauserud H."/>
        </authorList>
    </citation>
    <scope>NUCLEOTIDE SEQUENCE</scope>
    <source>
        <strain evidence="2">9284</strain>
    </source>
</reference>
<accession>A0AAD7F7U5</accession>
<feature type="region of interest" description="Disordered" evidence="1">
    <location>
        <begin position="337"/>
        <end position="357"/>
    </location>
</feature>
<feature type="compositionally biased region" description="Acidic residues" evidence="1">
    <location>
        <begin position="337"/>
        <end position="347"/>
    </location>
</feature>
<evidence type="ECO:0000256" key="1">
    <source>
        <dbReference type="SAM" id="MobiDB-lite"/>
    </source>
</evidence>
<keyword evidence="3" id="KW-1185">Reference proteome</keyword>
<organism evidence="2 3">
    <name type="scientific">Roridomyces roridus</name>
    <dbReference type="NCBI Taxonomy" id="1738132"/>
    <lineage>
        <taxon>Eukaryota</taxon>
        <taxon>Fungi</taxon>
        <taxon>Dikarya</taxon>
        <taxon>Basidiomycota</taxon>
        <taxon>Agaricomycotina</taxon>
        <taxon>Agaricomycetes</taxon>
        <taxon>Agaricomycetidae</taxon>
        <taxon>Agaricales</taxon>
        <taxon>Marasmiineae</taxon>
        <taxon>Mycenaceae</taxon>
        <taxon>Roridomyces</taxon>
    </lineage>
</organism>
<evidence type="ECO:0000313" key="3">
    <source>
        <dbReference type="Proteomes" id="UP001221142"/>
    </source>
</evidence>
<evidence type="ECO:0000313" key="2">
    <source>
        <dbReference type="EMBL" id="KAJ7603671.1"/>
    </source>
</evidence>
<proteinExistence type="predicted"/>
<dbReference type="Proteomes" id="UP001221142">
    <property type="component" value="Unassembled WGS sequence"/>
</dbReference>
<sequence>MSHPSSSKSGPPNHPTAFTPGFLELRIFSSSVGTYGPPPATISDHASALQSLALGPVLAASNSICLLRGSLPDFTWFSRAEGSHWLLDMGHDICDPQFKRGSLLVFDPTQGQWNPVAAADPLVDSIYFYVLPANVIVGLSKISERNNRSQTGKTGNGTTMRAQVLARDVCCWISHSREPVRNSHICPKRMGDHMARIVYNTFTSTAPPPGLSIYSPCFGICLNTTVDPWFDNYLLGFRYVSPNMYECHDFHQDAATVAYTATGVYDLADLQRQANAGNIVHGSPAAPFKTNNPGDNIPPAGLFRWHYLQCVIKRLAHTDYTTLANIQLHELPYRVEGDDDSDGDCSGDEGPSNGAFWPTAALDYGREEAALQQSDVETRGLIKEWIKTVPIVG</sequence>
<dbReference type="EMBL" id="JARKIF010000131">
    <property type="protein sequence ID" value="KAJ7603671.1"/>
    <property type="molecule type" value="Genomic_DNA"/>
</dbReference>
<name>A0AAD7F7U5_9AGAR</name>
<gene>
    <name evidence="2" type="ORF">FB45DRAFT_770694</name>
</gene>
<dbReference type="AlphaFoldDB" id="A0AAD7F7U5"/>
<protein>
    <submittedName>
        <fullName evidence="2">Uncharacterized protein</fullName>
    </submittedName>
</protein>